<keyword evidence="8" id="KW-0808">Transferase</keyword>
<dbReference type="Gene3D" id="1.10.10.60">
    <property type="entry name" value="Homeodomain-like"/>
    <property type="match status" value="2"/>
</dbReference>
<comment type="cofactor">
    <cofactor evidence="1">
        <name>Zn(2+)</name>
        <dbReference type="ChEBI" id="CHEBI:29105"/>
    </cofactor>
</comment>
<comment type="caution">
    <text evidence="8">The sequence shown here is derived from an EMBL/GenBank/DDBJ whole genome shotgun (WGS) entry which is preliminary data.</text>
</comment>
<proteinExistence type="predicted"/>
<keyword evidence="6" id="KW-0804">Transcription</keyword>
<dbReference type="Proteomes" id="UP000741863">
    <property type="component" value="Unassembled WGS sequence"/>
</dbReference>
<dbReference type="Gene3D" id="3.40.10.10">
    <property type="entry name" value="DNA Methylphosphotriester Repair Domain"/>
    <property type="match status" value="1"/>
</dbReference>
<dbReference type="PRINTS" id="PR00032">
    <property type="entry name" value="HTHARAC"/>
</dbReference>
<evidence type="ECO:0000256" key="4">
    <source>
        <dbReference type="ARBA" id="ARBA00023125"/>
    </source>
</evidence>
<keyword evidence="5" id="KW-0010">Activator</keyword>
<evidence type="ECO:0000256" key="2">
    <source>
        <dbReference type="ARBA" id="ARBA00022603"/>
    </source>
</evidence>
<evidence type="ECO:0000256" key="1">
    <source>
        <dbReference type="ARBA" id="ARBA00001947"/>
    </source>
</evidence>
<feature type="domain" description="HTH araC/xylS-type" evidence="7">
    <location>
        <begin position="83"/>
        <end position="181"/>
    </location>
</feature>
<dbReference type="EC" id="2.1.1.-" evidence="8"/>
<dbReference type="InterPro" id="IPR016220">
    <property type="entry name" value="Me-P-triester_DNA_alkyl-Trfase"/>
</dbReference>
<dbReference type="PANTHER" id="PTHR43280">
    <property type="entry name" value="ARAC-FAMILY TRANSCRIPTIONAL REGULATOR"/>
    <property type="match status" value="1"/>
</dbReference>
<sequence>MEKRVSDEQWQAINTCDQTYDTIFYYGVTSTKIFCRPSCHSRTPQRENIRIFTSIVTAERGGFRPCKRCKPDLSERPESTLINKVTQHLDRHYMNSMTLEQLGEQFHVSPFHLQRTFQKRVGLSPNEYITKRRLEEACQLLTNTDRPVNSIAKTVGMPNAAHFITRFRDYYGLTPKQYREKQR</sequence>
<evidence type="ECO:0000256" key="6">
    <source>
        <dbReference type="ARBA" id="ARBA00023163"/>
    </source>
</evidence>
<dbReference type="SMART" id="SM00342">
    <property type="entry name" value="HTH_ARAC"/>
    <property type="match status" value="1"/>
</dbReference>
<dbReference type="Pfam" id="PF02805">
    <property type="entry name" value="Ada_Zn_binding"/>
    <property type="match status" value="1"/>
</dbReference>
<dbReference type="InterPro" id="IPR020449">
    <property type="entry name" value="Tscrpt_reg_AraC-type_HTH"/>
</dbReference>
<name>A0ABS2PCJ3_9BACL</name>
<protein>
    <submittedName>
        <fullName evidence="8">AraC family transcriptional regulator of adaptative response / methylphosphotriester-DNA alkyltransferase methyltransferase</fullName>
        <ecNumber evidence="8">2.1.1.-</ecNumber>
    </submittedName>
</protein>
<evidence type="ECO:0000313" key="8">
    <source>
        <dbReference type="EMBL" id="MBM7633159.1"/>
    </source>
</evidence>
<keyword evidence="4" id="KW-0238">DNA-binding</keyword>
<accession>A0ABS2PCJ3</accession>
<dbReference type="GO" id="GO:0032259">
    <property type="term" value="P:methylation"/>
    <property type="evidence" value="ECO:0007669"/>
    <property type="project" value="UniProtKB-KW"/>
</dbReference>
<dbReference type="SUPFAM" id="SSF57884">
    <property type="entry name" value="Ada DNA repair protein, N-terminal domain (N-Ada 10)"/>
    <property type="match status" value="1"/>
</dbReference>
<dbReference type="PANTHER" id="PTHR43280:SF28">
    <property type="entry name" value="HTH-TYPE TRANSCRIPTIONAL ACTIVATOR RHAS"/>
    <property type="match status" value="1"/>
</dbReference>
<dbReference type="PIRSF" id="PIRSF000408">
    <property type="entry name" value="Alkyltransferas_AdaA"/>
    <property type="match status" value="1"/>
</dbReference>
<dbReference type="InterPro" id="IPR018060">
    <property type="entry name" value="HTH_AraC"/>
</dbReference>
<dbReference type="SUPFAM" id="SSF46689">
    <property type="entry name" value="Homeodomain-like"/>
    <property type="match status" value="2"/>
</dbReference>
<evidence type="ECO:0000313" key="9">
    <source>
        <dbReference type="Proteomes" id="UP000741863"/>
    </source>
</evidence>
<organism evidence="8 9">
    <name type="scientific">Geomicrobium sediminis</name>
    <dbReference type="NCBI Taxonomy" id="1347788"/>
    <lineage>
        <taxon>Bacteria</taxon>
        <taxon>Bacillati</taxon>
        <taxon>Bacillota</taxon>
        <taxon>Bacilli</taxon>
        <taxon>Bacillales</taxon>
        <taxon>Geomicrobium</taxon>
    </lineage>
</organism>
<dbReference type="RefSeq" id="WP_204697723.1">
    <property type="nucleotide sequence ID" value="NZ_JAFBEC010000006.1"/>
</dbReference>
<gene>
    <name evidence="8" type="ORF">JOD17_002253</name>
</gene>
<dbReference type="InterPro" id="IPR009057">
    <property type="entry name" value="Homeodomain-like_sf"/>
</dbReference>
<reference evidence="8 9" key="1">
    <citation type="submission" date="2021-01" db="EMBL/GenBank/DDBJ databases">
        <title>Genomic Encyclopedia of Type Strains, Phase IV (KMG-IV): sequencing the most valuable type-strain genomes for metagenomic binning, comparative biology and taxonomic classification.</title>
        <authorList>
            <person name="Goeker M."/>
        </authorList>
    </citation>
    <scope>NUCLEOTIDE SEQUENCE [LARGE SCALE GENOMIC DNA]</scope>
    <source>
        <strain evidence="8 9">DSM 25540</strain>
    </source>
</reference>
<dbReference type="Pfam" id="PF12833">
    <property type="entry name" value="HTH_18"/>
    <property type="match status" value="1"/>
</dbReference>
<dbReference type="GO" id="GO:0008168">
    <property type="term" value="F:methyltransferase activity"/>
    <property type="evidence" value="ECO:0007669"/>
    <property type="project" value="UniProtKB-KW"/>
</dbReference>
<evidence type="ECO:0000256" key="3">
    <source>
        <dbReference type="ARBA" id="ARBA00023015"/>
    </source>
</evidence>
<keyword evidence="3" id="KW-0805">Transcription regulation</keyword>
<keyword evidence="9" id="KW-1185">Reference proteome</keyword>
<evidence type="ECO:0000256" key="5">
    <source>
        <dbReference type="ARBA" id="ARBA00023159"/>
    </source>
</evidence>
<dbReference type="EMBL" id="JAFBEC010000006">
    <property type="protein sequence ID" value="MBM7633159.1"/>
    <property type="molecule type" value="Genomic_DNA"/>
</dbReference>
<dbReference type="InterPro" id="IPR004026">
    <property type="entry name" value="Ada_DNA_repair_Zn-bd"/>
</dbReference>
<evidence type="ECO:0000259" key="7">
    <source>
        <dbReference type="PROSITE" id="PS01124"/>
    </source>
</evidence>
<keyword evidence="2 8" id="KW-0489">Methyltransferase</keyword>
<dbReference type="InterPro" id="IPR035451">
    <property type="entry name" value="Ada-like_dom_sf"/>
</dbReference>
<dbReference type="PROSITE" id="PS01124">
    <property type="entry name" value="HTH_ARAC_FAMILY_2"/>
    <property type="match status" value="1"/>
</dbReference>